<dbReference type="PANTHER" id="PTHR43102:SF2">
    <property type="entry name" value="GAF DOMAIN-CONTAINING PROTEIN"/>
    <property type="match status" value="1"/>
</dbReference>
<keyword evidence="3" id="KW-1185">Reference proteome</keyword>
<gene>
    <name evidence="2" type="ORF">MNO81_20470</name>
</gene>
<dbReference type="Pfam" id="PF01590">
    <property type="entry name" value="GAF"/>
    <property type="match status" value="1"/>
</dbReference>
<dbReference type="InterPro" id="IPR029016">
    <property type="entry name" value="GAF-like_dom_sf"/>
</dbReference>
<evidence type="ECO:0000313" key="3">
    <source>
        <dbReference type="Proteomes" id="UP001154266"/>
    </source>
</evidence>
<comment type="caution">
    <text evidence="2">The sequence shown here is derived from an EMBL/GenBank/DDBJ whole genome shotgun (WGS) entry which is preliminary data.</text>
</comment>
<feature type="domain" description="GAF" evidence="1">
    <location>
        <begin position="86"/>
        <end position="214"/>
    </location>
</feature>
<evidence type="ECO:0000259" key="1">
    <source>
        <dbReference type="Pfam" id="PF01590"/>
    </source>
</evidence>
<dbReference type="RefSeq" id="WP_278222594.1">
    <property type="nucleotide sequence ID" value="NZ_JAKZMO010000018.1"/>
</dbReference>
<dbReference type="Gene3D" id="3.30.450.40">
    <property type="match status" value="1"/>
</dbReference>
<dbReference type="InterPro" id="IPR003018">
    <property type="entry name" value="GAF"/>
</dbReference>
<dbReference type="EMBL" id="JAKZMO010000018">
    <property type="protein sequence ID" value="MDG5485180.1"/>
    <property type="molecule type" value="Genomic_DNA"/>
</dbReference>
<name>A0ABT6GVU9_MYCGU</name>
<organism evidence="2 3">
    <name type="scientific">Mycolicibacterium gadium</name>
    <name type="common">Mycobacterium gadium</name>
    <dbReference type="NCBI Taxonomy" id="1794"/>
    <lineage>
        <taxon>Bacteria</taxon>
        <taxon>Bacillati</taxon>
        <taxon>Actinomycetota</taxon>
        <taxon>Actinomycetes</taxon>
        <taxon>Mycobacteriales</taxon>
        <taxon>Mycobacteriaceae</taxon>
        <taxon>Mycolicibacterium</taxon>
    </lineage>
</organism>
<proteinExistence type="predicted"/>
<dbReference type="SUPFAM" id="SSF55781">
    <property type="entry name" value="GAF domain-like"/>
    <property type="match status" value="1"/>
</dbReference>
<reference evidence="2" key="1">
    <citation type="journal article" date="2023" name="Environ. Microbiol.">
        <title>The 2-methylpropene degradation pathway in Mycobacteriaceae family strains.</title>
        <authorList>
            <person name="Helbich S."/>
            <person name="Barrantes I."/>
            <person name="Dos Anjos Borges L.G."/>
            <person name="Pieper D.H."/>
            <person name="Vainshtein Y."/>
            <person name="Sohn K."/>
            <person name="Engesser K.H."/>
        </authorList>
    </citation>
    <scope>NUCLEOTIDE SEQUENCE</scope>
    <source>
        <strain evidence="2">IBE100</strain>
    </source>
</reference>
<dbReference type="Proteomes" id="UP001154266">
    <property type="component" value="Unassembled WGS sequence"/>
</dbReference>
<dbReference type="PANTHER" id="PTHR43102">
    <property type="entry name" value="SLR1143 PROTEIN"/>
    <property type="match status" value="1"/>
</dbReference>
<accession>A0ABT6GVU9</accession>
<protein>
    <submittedName>
        <fullName evidence="2">GAF domain-containing protein</fullName>
    </submittedName>
</protein>
<sequence length="221" mass="22827">MGDATPSNGGHAATGLSDAEKRELREGLIATVVGVGVDDAAAHLLIQQLSANPDALEAIIQPSLSDAARLAALHSTGLLDTPDSGALDTVALLTAEALATPFAAVSLLDDSRELIIGRNAVHGDGERVRPAKLAIGKFTVVSGIPFIVDDATVHPLLANHPLVLSGQVGAYAGVPIFSDDDEAVGSLFSWTTRPHNWSGGQILVLQDMADLAGAKIFHRPI</sequence>
<evidence type="ECO:0000313" key="2">
    <source>
        <dbReference type="EMBL" id="MDG5485180.1"/>
    </source>
</evidence>